<dbReference type="SUPFAM" id="SSF46689">
    <property type="entry name" value="Homeodomain-like"/>
    <property type="match status" value="2"/>
</dbReference>
<reference evidence="6" key="1">
    <citation type="submission" date="2020-09" db="EMBL/GenBank/DDBJ databases">
        <title>A novel bacterium of genus Bacillus, isolated from South China Sea.</title>
        <authorList>
            <person name="Huang H."/>
            <person name="Mo K."/>
            <person name="Hu Y."/>
        </authorList>
    </citation>
    <scope>NUCLEOTIDE SEQUENCE</scope>
    <source>
        <strain evidence="6">IB182487</strain>
    </source>
</reference>
<sequence length="756" mass="88710">MRKRKFFWKLFVCMMGVIFIYTAALSFVYYLKNREFTNFELEQSQKELLKQTKEKVDQRLQVALSGINQLKSTEAFVNYSQNTNEKLEYFFVNELYKELQKNSNAFSQFEYKLGVMKADEDLIVTPDMTINQERYFQQLGLNKEENQQVADYLKEKNNSFGQYKLFSLMNQKKDNVYITLLKKERISEGNNIVFFLSFYTKNLYPALNPVDQGGFAIVEGDRITSHQTTFHNLSIADILTRDRLKQLEYSKEEPVPYQKIKASGFQIKSLSSEVLKDWQYLYITPKQVTETSFAGLLMDSLPVYLLFLLAGLVVQVLFVNYTYQPVKKVLHVLKDRQESIDGDEFAIIQQITTNMKKMNERLLSTIDHHQLSLKQKFMKDLLLGLVEKEEVKEKSEQYGLAKLTQGRVILFEFTHYKEWEESLTREGILTIKLQLLTYLKEHIEKKISYEMIEMEVEKLAILTSETNLQIIRDWLNSFNAGLNERLHATMFIAISEPVAALSEFEKGYKQARNLLEYRYAIERKNIVTTEDIERFEQKSYYYPLEMEKDLINFSCRGQKEKAMSILKNLLNDNLYVRQLDESALRSLVFEVLATIHRILSQTNQAERTIFGEDETVYQRLQMIRGKEELEQTITSIFKELLENIQSQTKKTDLSVADQLLNFIHENFHRDLSLTDLAEHFNLSSSYVSTVFKEQTGDNFKEYLNMYRVKKAKEILSVQEVKISQVASMVGFNNVNTFIRIFKKYVGLSPGQYEKSS</sequence>
<dbReference type="PROSITE" id="PS01124">
    <property type="entry name" value="HTH_ARAC_FAMILY_2"/>
    <property type="match status" value="1"/>
</dbReference>
<feature type="domain" description="HTH araC/xylS-type" evidence="5">
    <location>
        <begin position="657"/>
        <end position="755"/>
    </location>
</feature>
<dbReference type="InterPro" id="IPR020449">
    <property type="entry name" value="Tscrpt_reg_AraC-type_HTH"/>
</dbReference>
<evidence type="ECO:0000256" key="1">
    <source>
        <dbReference type="ARBA" id="ARBA00023015"/>
    </source>
</evidence>
<gene>
    <name evidence="6" type="ORF">IC621_10555</name>
</gene>
<dbReference type="Gene3D" id="1.10.10.60">
    <property type="entry name" value="Homeodomain-like"/>
    <property type="match status" value="2"/>
</dbReference>
<dbReference type="EMBL" id="JACXAI010000011">
    <property type="protein sequence ID" value="MBD1380669.1"/>
    <property type="molecule type" value="Genomic_DNA"/>
</dbReference>
<evidence type="ECO:0000313" key="6">
    <source>
        <dbReference type="EMBL" id="MBD1380669.1"/>
    </source>
</evidence>
<comment type="caution">
    <text evidence="6">The sequence shown here is derived from an EMBL/GenBank/DDBJ whole genome shotgun (WGS) entry which is preliminary data.</text>
</comment>
<keyword evidence="1" id="KW-0805">Transcription regulation</keyword>
<feature type="transmembrane region" description="Helical" evidence="4">
    <location>
        <begin position="6"/>
        <end position="31"/>
    </location>
</feature>
<keyword evidence="4" id="KW-0472">Membrane</keyword>
<dbReference type="Pfam" id="PF12833">
    <property type="entry name" value="HTH_18"/>
    <property type="match status" value="1"/>
</dbReference>
<dbReference type="PANTHER" id="PTHR43280:SF2">
    <property type="entry name" value="HTH-TYPE TRANSCRIPTIONAL REGULATOR EXSA"/>
    <property type="match status" value="1"/>
</dbReference>
<dbReference type="PROSITE" id="PS00041">
    <property type="entry name" value="HTH_ARAC_FAMILY_1"/>
    <property type="match status" value="1"/>
</dbReference>
<dbReference type="PANTHER" id="PTHR43280">
    <property type="entry name" value="ARAC-FAMILY TRANSCRIPTIONAL REGULATOR"/>
    <property type="match status" value="1"/>
</dbReference>
<evidence type="ECO:0000259" key="5">
    <source>
        <dbReference type="PROSITE" id="PS01124"/>
    </source>
</evidence>
<keyword evidence="3" id="KW-0804">Transcription</keyword>
<dbReference type="GO" id="GO:0003700">
    <property type="term" value="F:DNA-binding transcription factor activity"/>
    <property type="evidence" value="ECO:0007669"/>
    <property type="project" value="InterPro"/>
</dbReference>
<dbReference type="RefSeq" id="WP_191158261.1">
    <property type="nucleotide sequence ID" value="NZ_JACXAI010000011.1"/>
</dbReference>
<dbReference type="GO" id="GO:0043565">
    <property type="term" value="F:sequence-specific DNA binding"/>
    <property type="evidence" value="ECO:0007669"/>
    <property type="project" value="InterPro"/>
</dbReference>
<accession>A0A926NBW8</accession>
<keyword evidence="2" id="KW-0238">DNA-binding</keyword>
<name>A0A926NBW8_9BACI</name>
<dbReference type="SMART" id="SM00342">
    <property type="entry name" value="HTH_ARAC"/>
    <property type="match status" value="1"/>
</dbReference>
<keyword evidence="4" id="KW-1133">Transmembrane helix</keyword>
<organism evidence="6 7">
    <name type="scientific">Metabacillus arenae</name>
    <dbReference type="NCBI Taxonomy" id="2771434"/>
    <lineage>
        <taxon>Bacteria</taxon>
        <taxon>Bacillati</taxon>
        <taxon>Bacillota</taxon>
        <taxon>Bacilli</taxon>
        <taxon>Bacillales</taxon>
        <taxon>Bacillaceae</taxon>
        <taxon>Metabacillus</taxon>
    </lineage>
</organism>
<evidence type="ECO:0000256" key="2">
    <source>
        <dbReference type="ARBA" id="ARBA00023125"/>
    </source>
</evidence>
<dbReference type="AlphaFoldDB" id="A0A926NBW8"/>
<evidence type="ECO:0000256" key="3">
    <source>
        <dbReference type="ARBA" id="ARBA00023163"/>
    </source>
</evidence>
<dbReference type="InterPro" id="IPR018062">
    <property type="entry name" value="HTH_AraC-typ_CS"/>
</dbReference>
<evidence type="ECO:0000256" key="4">
    <source>
        <dbReference type="SAM" id="Phobius"/>
    </source>
</evidence>
<protein>
    <submittedName>
        <fullName evidence="6">AraC family transcriptional regulator</fullName>
    </submittedName>
</protein>
<dbReference type="PRINTS" id="PR00032">
    <property type="entry name" value="HTHARAC"/>
</dbReference>
<keyword evidence="7" id="KW-1185">Reference proteome</keyword>
<dbReference type="InterPro" id="IPR018060">
    <property type="entry name" value="HTH_AraC"/>
</dbReference>
<evidence type="ECO:0000313" key="7">
    <source>
        <dbReference type="Proteomes" id="UP000626844"/>
    </source>
</evidence>
<dbReference type="InterPro" id="IPR009057">
    <property type="entry name" value="Homeodomain-like_sf"/>
</dbReference>
<keyword evidence="4" id="KW-0812">Transmembrane</keyword>
<proteinExistence type="predicted"/>
<dbReference type="Proteomes" id="UP000626844">
    <property type="component" value="Unassembled WGS sequence"/>
</dbReference>